<dbReference type="Gene3D" id="3.20.20.100">
    <property type="entry name" value="NADP-dependent oxidoreductase domain"/>
    <property type="match status" value="1"/>
</dbReference>
<dbReference type="InterPro" id="IPR018170">
    <property type="entry name" value="Aldo/ket_reductase_CS"/>
</dbReference>
<gene>
    <name evidence="6" type="ORF">SO694_00104079</name>
</gene>
<feature type="signal peptide" evidence="4">
    <location>
        <begin position="1"/>
        <end position="15"/>
    </location>
</feature>
<dbReference type="Pfam" id="PF00248">
    <property type="entry name" value="Aldo_ket_red"/>
    <property type="match status" value="1"/>
</dbReference>
<proteinExistence type="inferred from homology"/>
<evidence type="ECO:0000259" key="5">
    <source>
        <dbReference type="Pfam" id="PF00248"/>
    </source>
</evidence>
<dbReference type="InterPro" id="IPR020471">
    <property type="entry name" value="AKR"/>
</dbReference>
<comment type="similarity">
    <text evidence="1">Belongs to the aldo/keto reductase family.</text>
</comment>
<organism evidence="6 7">
    <name type="scientific">Aureococcus anophagefferens</name>
    <name type="common">Harmful bloom alga</name>
    <dbReference type="NCBI Taxonomy" id="44056"/>
    <lineage>
        <taxon>Eukaryota</taxon>
        <taxon>Sar</taxon>
        <taxon>Stramenopiles</taxon>
        <taxon>Ochrophyta</taxon>
        <taxon>Pelagophyceae</taxon>
        <taxon>Pelagomonadales</taxon>
        <taxon>Pelagomonadaceae</taxon>
        <taxon>Aureococcus</taxon>
    </lineage>
</organism>
<dbReference type="PANTHER" id="PTHR43827:SF3">
    <property type="entry name" value="NADP-DEPENDENT OXIDOREDUCTASE DOMAIN-CONTAINING PROTEIN"/>
    <property type="match status" value="1"/>
</dbReference>
<dbReference type="EMBL" id="JBBJCI010000359">
    <property type="protein sequence ID" value="KAK7233489.1"/>
    <property type="molecule type" value="Genomic_DNA"/>
</dbReference>
<dbReference type="PRINTS" id="PR00069">
    <property type="entry name" value="ALDKETRDTASE"/>
</dbReference>
<dbReference type="InterPro" id="IPR036812">
    <property type="entry name" value="NAD(P)_OxRdtase_dom_sf"/>
</dbReference>
<keyword evidence="4" id="KW-0732">Signal</keyword>
<keyword evidence="3" id="KW-0560">Oxidoreductase</keyword>
<dbReference type="InterPro" id="IPR023210">
    <property type="entry name" value="NADP_OxRdtase_dom"/>
</dbReference>
<feature type="chain" id="PRO_5045832220" evidence="4">
    <location>
        <begin position="16"/>
        <end position="297"/>
    </location>
</feature>
<dbReference type="PANTHER" id="PTHR43827">
    <property type="entry name" value="2,5-DIKETO-D-GLUCONIC ACID REDUCTASE"/>
    <property type="match status" value="1"/>
</dbReference>
<comment type="caution">
    <text evidence="6">The sequence shown here is derived from an EMBL/GenBank/DDBJ whole genome shotgun (WGS) entry which is preliminary data.</text>
</comment>
<keyword evidence="7" id="KW-1185">Reference proteome</keyword>
<evidence type="ECO:0000313" key="7">
    <source>
        <dbReference type="Proteomes" id="UP001363151"/>
    </source>
</evidence>
<evidence type="ECO:0000256" key="1">
    <source>
        <dbReference type="ARBA" id="ARBA00007905"/>
    </source>
</evidence>
<sequence>MMKTLLAAALGGAAAVDPAPTIAIAPNVNLPYVALGTGSGQHGSVANATALWLGSSAGKAIDTSIIYGDQPAIAAGIAALGIDRSAYFLETKIVTEDFRHYANHTSIAAEIDENLRELGVAYVDLLLIHFPGTASANREAWMALEAALAAGQTKAIGVSNFGKLNLEALKLAATVWPPAVNQLELSVSYHDDDLLAYHAEEGIVVQAYSPLCGGFNGSSCTAHGGKNVLTVPEVKSLATKYGVSGAQIGLKWIVQQGHPLATSIWNKDYMDEDLTLWNFNISDADMATLSAVYQPEE</sequence>
<dbReference type="Proteomes" id="UP001363151">
    <property type="component" value="Unassembled WGS sequence"/>
</dbReference>
<keyword evidence="2" id="KW-0521">NADP</keyword>
<evidence type="ECO:0000256" key="2">
    <source>
        <dbReference type="ARBA" id="ARBA00022857"/>
    </source>
</evidence>
<accession>A0ABR1FME9</accession>
<evidence type="ECO:0000313" key="6">
    <source>
        <dbReference type="EMBL" id="KAK7233489.1"/>
    </source>
</evidence>
<dbReference type="SUPFAM" id="SSF51430">
    <property type="entry name" value="NAD(P)-linked oxidoreductase"/>
    <property type="match status" value="1"/>
</dbReference>
<evidence type="ECO:0000256" key="4">
    <source>
        <dbReference type="SAM" id="SignalP"/>
    </source>
</evidence>
<dbReference type="PROSITE" id="PS00062">
    <property type="entry name" value="ALDOKETO_REDUCTASE_2"/>
    <property type="match status" value="1"/>
</dbReference>
<protein>
    <submittedName>
        <fullName evidence="6">Aldo-keto reductase</fullName>
    </submittedName>
</protein>
<evidence type="ECO:0000256" key="3">
    <source>
        <dbReference type="ARBA" id="ARBA00023002"/>
    </source>
</evidence>
<feature type="domain" description="NADP-dependent oxidoreductase" evidence="5">
    <location>
        <begin position="58"/>
        <end position="293"/>
    </location>
</feature>
<reference evidence="6 7" key="1">
    <citation type="submission" date="2024-03" db="EMBL/GenBank/DDBJ databases">
        <title>Aureococcus anophagefferens CCMP1851 and Kratosvirus quantuckense: Draft genome of a second virus-susceptible host strain in the model system.</title>
        <authorList>
            <person name="Chase E."/>
            <person name="Truchon A.R."/>
            <person name="Schepens W."/>
            <person name="Wilhelm S.W."/>
        </authorList>
    </citation>
    <scope>NUCLEOTIDE SEQUENCE [LARGE SCALE GENOMIC DNA]</scope>
    <source>
        <strain evidence="6 7">CCMP1851</strain>
    </source>
</reference>
<dbReference type="CDD" id="cd19071">
    <property type="entry name" value="AKR_AKR1-5-like"/>
    <property type="match status" value="1"/>
</dbReference>
<name>A0ABR1FME9_AURAN</name>